<dbReference type="PRINTS" id="PR00368">
    <property type="entry name" value="FADPNR"/>
</dbReference>
<dbReference type="Pfam" id="PF02852">
    <property type="entry name" value="Pyr_redox_dim"/>
    <property type="match status" value="1"/>
</dbReference>
<reference evidence="21" key="2">
    <citation type="submission" date="2021-04" db="EMBL/GenBank/DDBJ databases">
        <authorList>
            <person name="Gilroy R."/>
        </authorList>
    </citation>
    <scope>NUCLEOTIDE SEQUENCE</scope>
    <source>
        <strain evidence="21">ChiBcolR9-63</strain>
    </source>
</reference>
<keyword evidence="16" id="KW-0520">NAD</keyword>
<feature type="active site" description="Proton acceptor" evidence="15">
    <location>
        <position position="439"/>
    </location>
</feature>
<dbReference type="InterPro" id="IPR023753">
    <property type="entry name" value="FAD/NAD-binding_dom"/>
</dbReference>
<dbReference type="NCBIfam" id="NF004776">
    <property type="entry name" value="PRK06116.1"/>
    <property type="match status" value="1"/>
</dbReference>
<dbReference type="InterPro" id="IPR036188">
    <property type="entry name" value="FAD/NAD-bd_sf"/>
</dbReference>
<keyword evidence="16" id="KW-0547">Nucleotide-binding</keyword>
<evidence type="ECO:0000256" key="11">
    <source>
        <dbReference type="ARBA" id="ARBA00023157"/>
    </source>
</evidence>
<evidence type="ECO:0000259" key="19">
    <source>
        <dbReference type="Pfam" id="PF02852"/>
    </source>
</evidence>
<feature type="binding site" evidence="16">
    <location>
        <begin position="174"/>
        <end position="181"/>
    </location>
    <ligand>
        <name>NAD(+)</name>
        <dbReference type="ChEBI" id="CHEBI:57540"/>
    </ligand>
</feature>
<evidence type="ECO:0000256" key="10">
    <source>
        <dbReference type="ARBA" id="ARBA00023002"/>
    </source>
</evidence>
<keyword evidence="7 18" id="KW-0285">Flavoprotein</keyword>
<name>A0A9D2FVH5_9STRE</name>
<comment type="subunit">
    <text evidence="3">Homodimer.</text>
</comment>
<dbReference type="InterPro" id="IPR012999">
    <property type="entry name" value="Pyr_OxRdtase_I_AS"/>
</dbReference>
<dbReference type="PANTHER" id="PTHR42737:SF2">
    <property type="entry name" value="GLUTATHIONE REDUCTASE"/>
    <property type="match status" value="1"/>
</dbReference>
<dbReference type="Gene3D" id="3.50.50.60">
    <property type="entry name" value="FAD/NAD(P)-binding domain"/>
    <property type="match status" value="2"/>
</dbReference>
<dbReference type="EMBL" id="DXBD01000028">
    <property type="protein sequence ID" value="HIZ67575.1"/>
    <property type="molecule type" value="Genomic_DNA"/>
</dbReference>
<dbReference type="Gene3D" id="3.30.390.30">
    <property type="match status" value="1"/>
</dbReference>
<evidence type="ECO:0000256" key="7">
    <source>
        <dbReference type="ARBA" id="ARBA00022630"/>
    </source>
</evidence>
<feature type="domain" description="FAD/NAD(P)-binding" evidence="20">
    <location>
        <begin position="5"/>
        <end position="318"/>
    </location>
</feature>
<evidence type="ECO:0000256" key="4">
    <source>
        <dbReference type="ARBA" id="ARBA00012607"/>
    </source>
</evidence>
<dbReference type="GO" id="GO:0004362">
    <property type="term" value="F:glutathione-disulfide reductase (NADPH) activity"/>
    <property type="evidence" value="ECO:0007669"/>
    <property type="project" value="UniProtKB-EC"/>
</dbReference>
<feature type="disulfide bond" description="Redox-active" evidence="17">
    <location>
        <begin position="42"/>
        <end position="47"/>
    </location>
</feature>
<dbReference type="EC" id="1.8.1.7" evidence="4"/>
<keyword evidence="12 18" id="KW-0676">Redox-active center</keyword>
<comment type="catalytic activity">
    <reaction evidence="13">
        <text>2 glutathione + NADP(+) = glutathione disulfide + NADPH + H(+)</text>
        <dbReference type="Rhea" id="RHEA:11740"/>
        <dbReference type="ChEBI" id="CHEBI:15378"/>
        <dbReference type="ChEBI" id="CHEBI:57783"/>
        <dbReference type="ChEBI" id="CHEBI:57925"/>
        <dbReference type="ChEBI" id="CHEBI:58297"/>
        <dbReference type="ChEBI" id="CHEBI:58349"/>
        <dbReference type="EC" id="1.8.1.7"/>
    </reaction>
</comment>
<evidence type="ECO:0000256" key="18">
    <source>
        <dbReference type="RuleBase" id="RU003691"/>
    </source>
</evidence>
<evidence type="ECO:0000256" key="1">
    <source>
        <dbReference type="ARBA" id="ARBA00004496"/>
    </source>
</evidence>
<dbReference type="InterPro" id="IPR016156">
    <property type="entry name" value="FAD/NAD-linked_Rdtase_dimer_sf"/>
</dbReference>
<dbReference type="PANTHER" id="PTHR42737">
    <property type="entry name" value="GLUTATHIONE REDUCTASE"/>
    <property type="match status" value="1"/>
</dbReference>
<protein>
    <recommendedName>
        <fullName evidence="5">Glutathione reductase</fullName>
        <ecNumber evidence="4">1.8.1.7</ecNumber>
    </recommendedName>
</protein>
<evidence type="ECO:0000256" key="5">
    <source>
        <dbReference type="ARBA" id="ARBA00017111"/>
    </source>
</evidence>
<dbReference type="PIRSF" id="PIRSF000350">
    <property type="entry name" value="Mercury_reductase_MerA"/>
    <property type="match status" value="1"/>
</dbReference>
<accession>A0A9D2FVH5</accession>
<evidence type="ECO:0000256" key="16">
    <source>
        <dbReference type="PIRSR" id="PIRSR000350-3"/>
    </source>
</evidence>
<evidence type="ECO:0000256" key="12">
    <source>
        <dbReference type="ARBA" id="ARBA00023284"/>
    </source>
</evidence>
<evidence type="ECO:0000256" key="6">
    <source>
        <dbReference type="ARBA" id="ARBA00022490"/>
    </source>
</evidence>
<comment type="cofactor">
    <cofactor evidence="16">
        <name>FAD</name>
        <dbReference type="ChEBI" id="CHEBI:57692"/>
    </cofactor>
    <text evidence="16">Binds 1 FAD per subunit.</text>
</comment>
<reference evidence="21" key="1">
    <citation type="journal article" date="2021" name="PeerJ">
        <title>Extensive microbial diversity within the chicken gut microbiome revealed by metagenomics and culture.</title>
        <authorList>
            <person name="Gilroy R."/>
            <person name="Ravi A."/>
            <person name="Getino M."/>
            <person name="Pursley I."/>
            <person name="Horton D.L."/>
            <person name="Alikhan N.F."/>
            <person name="Baker D."/>
            <person name="Gharbi K."/>
            <person name="Hall N."/>
            <person name="Watson M."/>
            <person name="Adriaenssens E.M."/>
            <person name="Foster-Nyarko E."/>
            <person name="Jarju S."/>
            <person name="Secka A."/>
            <person name="Antonio M."/>
            <person name="Oren A."/>
            <person name="Chaudhuri R.R."/>
            <person name="La Ragione R."/>
            <person name="Hildebrand F."/>
            <person name="Pallen M.J."/>
        </authorList>
    </citation>
    <scope>NUCLEOTIDE SEQUENCE</scope>
    <source>
        <strain evidence="21">ChiBcolR9-63</strain>
    </source>
</reference>
<dbReference type="AlphaFoldDB" id="A0A9D2FVH5"/>
<dbReference type="Pfam" id="PF07992">
    <property type="entry name" value="Pyr_redox_2"/>
    <property type="match status" value="1"/>
</dbReference>
<comment type="caution">
    <text evidence="21">The sequence shown here is derived from an EMBL/GenBank/DDBJ whole genome shotgun (WGS) entry which is preliminary data.</text>
</comment>
<dbReference type="InterPro" id="IPR046952">
    <property type="entry name" value="GSHR/TRXR-like"/>
</dbReference>
<comment type="similarity">
    <text evidence="2 18">Belongs to the class-I pyridine nucleotide-disulfide oxidoreductase family.</text>
</comment>
<feature type="binding site" evidence="16">
    <location>
        <position position="51"/>
    </location>
    <ligand>
        <name>FAD</name>
        <dbReference type="ChEBI" id="CHEBI:57692"/>
    </ligand>
</feature>
<evidence type="ECO:0000256" key="14">
    <source>
        <dbReference type="ARBA" id="ARBA00056905"/>
    </source>
</evidence>
<evidence type="ECO:0000256" key="15">
    <source>
        <dbReference type="PIRSR" id="PIRSR000350-2"/>
    </source>
</evidence>
<dbReference type="GO" id="GO:0050661">
    <property type="term" value="F:NADP binding"/>
    <property type="evidence" value="ECO:0007669"/>
    <property type="project" value="InterPro"/>
</dbReference>
<keyword evidence="8 16" id="KW-0274">FAD</keyword>
<dbReference type="GO" id="GO:0005829">
    <property type="term" value="C:cytosol"/>
    <property type="evidence" value="ECO:0007669"/>
    <property type="project" value="TreeGrafter"/>
</dbReference>
<dbReference type="PROSITE" id="PS00076">
    <property type="entry name" value="PYRIDINE_REDOX_1"/>
    <property type="match status" value="1"/>
</dbReference>
<dbReference type="GO" id="GO:0045454">
    <property type="term" value="P:cell redox homeostasis"/>
    <property type="evidence" value="ECO:0007669"/>
    <property type="project" value="InterPro"/>
</dbReference>
<dbReference type="SUPFAM" id="SSF51905">
    <property type="entry name" value="FAD/NAD(P)-binding domain"/>
    <property type="match status" value="1"/>
</dbReference>
<dbReference type="GO" id="GO:0006749">
    <property type="term" value="P:glutathione metabolic process"/>
    <property type="evidence" value="ECO:0007669"/>
    <property type="project" value="InterPro"/>
</dbReference>
<evidence type="ECO:0000256" key="2">
    <source>
        <dbReference type="ARBA" id="ARBA00007532"/>
    </source>
</evidence>
<evidence type="ECO:0000259" key="20">
    <source>
        <dbReference type="Pfam" id="PF07992"/>
    </source>
</evidence>
<dbReference type="FunFam" id="3.30.390.30:FF:000003">
    <property type="entry name" value="Glutathione reductase"/>
    <property type="match status" value="1"/>
</dbReference>
<dbReference type="GO" id="GO:0034599">
    <property type="term" value="P:cellular response to oxidative stress"/>
    <property type="evidence" value="ECO:0007669"/>
    <property type="project" value="TreeGrafter"/>
</dbReference>
<sequence>MVKAYDYIVIGGGSGGIASANRAAMYGAKTLLIEANAIGGTCVNVGCVPKKVMWYGAQVSDTLNRYASDYGFDVDVKQFDFKTLKANRQAYIERIHASYERGFDHNGVERLHGYATFVDDHTVEVAGEHYTAPHILIATGGHAVIPDIPGAAYGITSDGFFALDAVPKRTAVVGAGYIAVEIAGVLDALGSETHLFIRKERPLRAFDSDIINVLTEEMAQHGPQLHPFSIPKSVSKNADGSLTLTLENGASQTVDCLIWAIGRRPNVSGFGLEKTGVTLTESGHIQTDAFENTSVDGIYAVGDVNGKLALTPVTIKAGRQLSERLFNGQSQAKIDYANVATVIFSHPAIGSVGLSEEKAIALYGKEKIKVYRSNFTPMYTALANHRQPSMMKLVMLGDDETVIGLHGIGYGVDEMIKGFAVAMKMGATKADFDATVAIHPTGSEEFGTMR</sequence>
<feature type="domain" description="Pyridine nucleotide-disulphide oxidoreductase dimerisation" evidence="19">
    <location>
        <begin position="339"/>
        <end position="449"/>
    </location>
</feature>
<dbReference type="NCBIfam" id="TIGR01421">
    <property type="entry name" value="gluta_reduc_1"/>
    <property type="match status" value="1"/>
</dbReference>
<keyword evidence="10 18" id="KW-0560">Oxidoreductase</keyword>
<evidence type="ECO:0000256" key="8">
    <source>
        <dbReference type="ARBA" id="ARBA00022827"/>
    </source>
</evidence>
<dbReference type="GO" id="GO:0050660">
    <property type="term" value="F:flavin adenine dinucleotide binding"/>
    <property type="evidence" value="ECO:0007669"/>
    <property type="project" value="InterPro"/>
</dbReference>
<evidence type="ECO:0000313" key="22">
    <source>
        <dbReference type="Proteomes" id="UP000824058"/>
    </source>
</evidence>
<dbReference type="Proteomes" id="UP000824058">
    <property type="component" value="Unassembled WGS sequence"/>
</dbReference>
<dbReference type="InterPro" id="IPR006322">
    <property type="entry name" value="Glutathione_Rdtase_euk/bac"/>
</dbReference>
<feature type="binding site" evidence="16">
    <location>
        <position position="303"/>
    </location>
    <ligand>
        <name>FAD</name>
        <dbReference type="ChEBI" id="CHEBI:57692"/>
    </ligand>
</feature>
<dbReference type="InterPro" id="IPR004099">
    <property type="entry name" value="Pyr_nucl-diS_OxRdtase_dimer"/>
</dbReference>
<organism evidence="21 22">
    <name type="scientific">Candidatus Streptococcus faecavium</name>
    <dbReference type="NCBI Taxonomy" id="2838763"/>
    <lineage>
        <taxon>Bacteria</taxon>
        <taxon>Bacillati</taxon>
        <taxon>Bacillota</taxon>
        <taxon>Bacilli</taxon>
        <taxon>Lactobacillales</taxon>
        <taxon>Streptococcaceae</taxon>
        <taxon>Streptococcus</taxon>
    </lineage>
</organism>
<comment type="function">
    <text evidence="14">Catalyzes the reduction of glutathione disulfide (GSSG) to reduced glutathione (GSH). Constitutes the major mechanism to maintain a high GSH:GSSG ratio in the cytosol.</text>
</comment>
<evidence type="ECO:0000256" key="3">
    <source>
        <dbReference type="ARBA" id="ARBA00011738"/>
    </source>
</evidence>
<evidence type="ECO:0000256" key="13">
    <source>
        <dbReference type="ARBA" id="ARBA00049142"/>
    </source>
</evidence>
<evidence type="ECO:0000256" key="17">
    <source>
        <dbReference type="PIRSR" id="PIRSR000350-4"/>
    </source>
</evidence>
<gene>
    <name evidence="21" type="primary">gorA</name>
    <name evidence="21" type="ORF">H9965_03785</name>
</gene>
<feature type="binding site" evidence="16">
    <location>
        <position position="262"/>
    </location>
    <ligand>
        <name>NAD(+)</name>
        <dbReference type="ChEBI" id="CHEBI:57540"/>
    </ligand>
</feature>
<dbReference type="SUPFAM" id="SSF55424">
    <property type="entry name" value="FAD/NAD-linked reductases, dimerisation (C-terminal) domain"/>
    <property type="match status" value="1"/>
</dbReference>
<evidence type="ECO:0000256" key="9">
    <source>
        <dbReference type="ARBA" id="ARBA00022857"/>
    </source>
</evidence>
<dbReference type="FunFam" id="3.50.50.60:FF:000030">
    <property type="entry name" value="Glutathione reductase"/>
    <property type="match status" value="1"/>
</dbReference>
<comment type="subcellular location">
    <subcellularLocation>
        <location evidence="1">Cytoplasm</location>
    </subcellularLocation>
</comment>
<proteinExistence type="inferred from homology"/>
<keyword evidence="11" id="KW-1015">Disulfide bond</keyword>
<keyword evidence="6" id="KW-0963">Cytoplasm</keyword>
<dbReference type="PRINTS" id="PR00411">
    <property type="entry name" value="PNDRDTASEI"/>
</dbReference>
<evidence type="ECO:0000313" key="21">
    <source>
        <dbReference type="EMBL" id="HIZ67575.1"/>
    </source>
</evidence>
<keyword evidence="9" id="KW-0521">NADP</keyword>
<dbReference type="InterPro" id="IPR001100">
    <property type="entry name" value="Pyr_nuc-diS_OxRdtase"/>
</dbReference>